<dbReference type="GO" id="GO:0016042">
    <property type="term" value="P:lipid catabolic process"/>
    <property type="evidence" value="ECO:0007669"/>
    <property type="project" value="InterPro"/>
</dbReference>
<dbReference type="GO" id="GO:0005543">
    <property type="term" value="F:phospholipid binding"/>
    <property type="evidence" value="ECO:0007669"/>
    <property type="project" value="TreeGrafter"/>
</dbReference>
<keyword evidence="5 8" id="KW-0106">Calcium</keyword>
<dbReference type="InterPro" id="IPR036444">
    <property type="entry name" value="PLipase_A2_dom_sf"/>
</dbReference>
<keyword evidence="8" id="KW-0443">Lipid metabolism</keyword>
<keyword evidence="3 6" id="KW-1015">Disulfide bond</keyword>
<accession>A0A914ARW8</accession>
<dbReference type="GeneID" id="119736176"/>
<dbReference type="SMART" id="SM00085">
    <property type="entry name" value="PA2c"/>
    <property type="match status" value="1"/>
</dbReference>
<feature type="disulfide bond" evidence="6">
    <location>
        <begin position="100"/>
        <end position="142"/>
    </location>
</feature>
<keyword evidence="2 8" id="KW-0964">Secreted</keyword>
<evidence type="ECO:0000256" key="6">
    <source>
        <dbReference type="PIRSR" id="PIRSR601211-3"/>
    </source>
</evidence>
<dbReference type="OrthoDB" id="5841574at2759"/>
<sequence length="177" mass="19299">MASLCGTVFVSALLVCLCGSGFGLVEAGVPAKRADEGVTFRSIDQFARMSMCTTGLNLWSFQRDYNGYGCHCGVGGSGNPLDATDTCCKTHDRCYEQSPCWRSALWYTIPYRHSKSGCGTALASITCERASDYPWYYVGENCAEAICNCDKAAALCFKANRSTYNAHYQDHGKSTCF</sequence>
<feature type="active site" evidence="4">
    <location>
        <position position="91"/>
    </location>
</feature>
<dbReference type="AlphaFoldDB" id="A0A914ARW8"/>
<dbReference type="PROSITE" id="PS00118">
    <property type="entry name" value="PA2_HIS"/>
    <property type="match status" value="1"/>
</dbReference>
<keyword evidence="11" id="KW-1185">Reference proteome</keyword>
<dbReference type="Pfam" id="PF00068">
    <property type="entry name" value="Phospholip_A2_1"/>
    <property type="match status" value="1"/>
</dbReference>
<evidence type="ECO:0000256" key="5">
    <source>
        <dbReference type="PIRSR" id="PIRSR601211-2"/>
    </source>
</evidence>
<comment type="cofactor">
    <cofactor evidence="5">
        <name>Ca(2+)</name>
        <dbReference type="ChEBI" id="CHEBI:29108"/>
    </cofactor>
    <text evidence="5">Binds 1 Ca(2+) ion per subunit.</text>
</comment>
<dbReference type="InterPro" id="IPR016090">
    <property type="entry name" value="PLA2-like_dom"/>
</dbReference>
<feature type="domain" description="Phospholipase A2-like central" evidence="9">
    <location>
        <begin position="42"/>
        <end position="177"/>
    </location>
</feature>
<dbReference type="InterPro" id="IPR001211">
    <property type="entry name" value="PLA2"/>
</dbReference>
<feature type="disulfide bond" evidence="6">
    <location>
        <begin position="127"/>
        <end position="147"/>
    </location>
</feature>
<evidence type="ECO:0000256" key="7">
    <source>
        <dbReference type="RuleBase" id="RU003654"/>
    </source>
</evidence>
<feature type="binding site" evidence="5">
    <location>
        <position position="73"/>
    </location>
    <ligand>
        <name>Ca(2+)</name>
        <dbReference type="ChEBI" id="CHEBI:29108"/>
    </ligand>
</feature>
<feature type="binding site" evidence="5">
    <location>
        <position position="92"/>
    </location>
    <ligand>
        <name>Ca(2+)</name>
        <dbReference type="ChEBI" id="CHEBI:29108"/>
    </ligand>
</feature>
<dbReference type="EC" id="3.1.1.4" evidence="8"/>
<dbReference type="Proteomes" id="UP000887568">
    <property type="component" value="Unplaced"/>
</dbReference>
<dbReference type="EnsemblMetazoa" id="XM_038210198.1">
    <property type="protein sequence ID" value="XP_038066126.1"/>
    <property type="gene ID" value="LOC119736176"/>
</dbReference>
<dbReference type="SUPFAM" id="SSF48619">
    <property type="entry name" value="Phospholipase A2, PLA2"/>
    <property type="match status" value="1"/>
</dbReference>
<evidence type="ECO:0000313" key="11">
    <source>
        <dbReference type="Proteomes" id="UP000887568"/>
    </source>
</evidence>
<dbReference type="GO" id="GO:0006644">
    <property type="term" value="P:phospholipid metabolic process"/>
    <property type="evidence" value="ECO:0007669"/>
    <property type="project" value="InterPro"/>
</dbReference>
<feature type="disulfide bond" evidence="6">
    <location>
        <begin position="94"/>
        <end position="149"/>
    </location>
</feature>
<protein>
    <recommendedName>
        <fullName evidence="8">Phospholipase A2</fullName>
        <ecNumber evidence="8">3.1.1.4</ecNumber>
    </recommendedName>
</protein>
<dbReference type="Gene3D" id="1.20.90.10">
    <property type="entry name" value="Phospholipase A2 domain"/>
    <property type="match status" value="1"/>
</dbReference>
<dbReference type="PANTHER" id="PTHR11716">
    <property type="entry name" value="PHOSPHOLIPASE A2 FAMILY MEMBER"/>
    <property type="match status" value="1"/>
</dbReference>
<dbReference type="GO" id="GO:0005576">
    <property type="term" value="C:extracellular region"/>
    <property type="evidence" value="ECO:0007669"/>
    <property type="project" value="UniProtKB-SubCell"/>
</dbReference>
<dbReference type="InterPro" id="IPR033112">
    <property type="entry name" value="PLA2_Asp_AS"/>
</dbReference>
<comment type="similarity">
    <text evidence="7">Belongs to the phospholipase A2 family.</text>
</comment>
<dbReference type="PROSITE" id="PS00119">
    <property type="entry name" value="PA2_ASP"/>
    <property type="match status" value="1"/>
</dbReference>
<dbReference type="CDD" id="cd00125">
    <property type="entry name" value="PLA2c"/>
    <property type="match status" value="1"/>
</dbReference>
<reference evidence="10" key="1">
    <citation type="submission" date="2022-11" db="UniProtKB">
        <authorList>
            <consortium name="EnsemblMetazoa"/>
        </authorList>
    </citation>
    <scope>IDENTIFICATION</scope>
</reference>
<feature type="disulfide bond" evidence="6">
    <location>
        <begin position="87"/>
        <end position="156"/>
    </location>
</feature>
<keyword evidence="8" id="KW-0378">Hydrolase</keyword>
<evidence type="ECO:0000256" key="1">
    <source>
        <dbReference type="ARBA" id="ARBA00004613"/>
    </source>
</evidence>
<evidence type="ECO:0000259" key="9">
    <source>
        <dbReference type="SMART" id="SM00085"/>
    </source>
</evidence>
<proteinExistence type="inferred from homology"/>
<evidence type="ECO:0000256" key="3">
    <source>
        <dbReference type="ARBA" id="ARBA00023157"/>
    </source>
</evidence>
<dbReference type="GO" id="GO:0005509">
    <property type="term" value="F:calcium ion binding"/>
    <property type="evidence" value="ECO:0007669"/>
    <property type="project" value="InterPro"/>
</dbReference>
<keyword evidence="8" id="KW-0732">Signal</keyword>
<feature type="binding site" evidence="5">
    <location>
        <position position="75"/>
    </location>
    <ligand>
        <name>Ca(2+)</name>
        <dbReference type="ChEBI" id="CHEBI:29108"/>
    </ligand>
</feature>
<comment type="catalytic activity">
    <reaction evidence="8">
        <text>a 1,2-diacyl-sn-glycero-3-phosphocholine + H2O = a 1-acyl-sn-glycero-3-phosphocholine + a fatty acid + H(+)</text>
        <dbReference type="Rhea" id="RHEA:15801"/>
        <dbReference type="ChEBI" id="CHEBI:15377"/>
        <dbReference type="ChEBI" id="CHEBI:15378"/>
        <dbReference type="ChEBI" id="CHEBI:28868"/>
        <dbReference type="ChEBI" id="CHEBI:57643"/>
        <dbReference type="ChEBI" id="CHEBI:58168"/>
        <dbReference type="EC" id="3.1.1.4"/>
    </reaction>
</comment>
<evidence type="ECO:0000256" key="8">
    <source>
        <dbReference type="RuleBase" id="RU361236"/>
    </source>
</evidence>
<evidence type="ECO:0000256" key="4">
    <source>
        <dbReference type="PIRSR" id="PIRSR601211-1"/>
    </source>
</evidence>
<dbReference type="PANTHER" id="PTHR11716:SF100">
    <property type="entry name" value="PHOSPHOLIPASE A2"/>
    <property type="match status" value="1"/>
</dbReference>
<feature type="active site" evidence="4">
    <location>
        <position position="150"/>
    </location>
</feature>
<dbReference type="PRINTS" id="PR00389">
    <property type="entry name" value="PHPHLIPASEA2"/>
</dbReference>
<evidence type="ECO:0000313" key="10">
    <source>
        <dbReference type="EnsemblMetazoa" id="XP_038066126.1"/>
    </source>
</evidence>
<name>A0A914ARW8_PATMI</name>
<dbReference type="RefSeq" id="XP_038066126.1">
    <property type="nucleotide sequence ID" value="XM_038210198.1"/>
</dbReference>
<dbReference type="InterPro" id="IPR033113">
    <property type="entry name" value="PLA2_histidine"/>
</dbReference>
<organism evidence="10 11">
    <name type="scientific">Patiria miniata</name>
    <name type="common">Bat star</name>
    <name type="synonym">Asterina miniata</name>
    <dbReference type="NCBI Taxonomy" id="46514"/>
    <lineage>
        <taxon>Eukaryota</taxon>
        <taxon>Metazoa</taxon>
        <taxon>Echinodermata</taxon>
        <taxon>Eleutherozoa</taxon>
        <taxon>Asterozoa</taxon>
        <taxon>Asteroidea</taxon>
        <taxon>Valvatacea</taxon>
        <taxon>Valvatida</taxon>
        <taxon>Asterinidae</taxon>
        <taxon>Patiria</taxon>
    </lineage>
</organism>
<feature type="disulfide bond" evidence="6">
    <location>
        <begin position="72"/>
        <end position="88"/>
    </location>
</feature>
<feature type="chain" id="PRO_5038169048" description="Phospholipase A2" evidence="8">
    <location>
        <begin position="28"/>
        <end position="177"/>
    </location>
</feature>
<dbReference type="GO" id="GO:0050482">
    <property type="term" value="P:arachidonate secretion"/>
    <property type="evidence" value="ECO:0007669"/>
    <property type="project" value="InterPro"/>
</dbReference>
<dbReference type="GO" id="GO:0047498">
    <property type="term" value="F:calcium-dependent phospholipase A2 activity"/>
    <property type="evidence" value="ECO:0007669"/>
    <property type="project" value="TreeGrafter"/>
</dbReference>
<evidence type="ECO:0000256" key="2">
    <source>
        <dbReference type="ARBA" id="ARBA00022525"/>
    </source>
</evidence>
<comment type="subcellular location">
    <subcellularLocation>
        <location evidence="1 8">Secreted</location>
    </subcellularLocation>
</comment>
<feature type="signal peptide" evidence="8">
    <location>
        <begin position="1"/>
        <end position="27"/>
    </location>
</feature>
<keyword evidence="5" id="KW-0479">Metal-binding</keyword>